<evidence type="ECO:0000256" key="2">
    <source>
        <dbReference type="SAM" id="Phobius"/>
    </source>
</evidence>
<evidence type="ECO:0000256" key="1">
    <source>
        <dbReference type="SAM" id="MobiDB-lite"/>
    </source>
</evidence>
<keyword evidence="2" id="KW-0812">Transmembrane</keyword>
<name>A0ABR2P3V8_9ROSI</name>
<comment type="caution">
    <text evidence="3">The sequence shown here is derived from an EMBL/GenBank/DDBJ whole genome shotgun (WGS) entry which is preliminary data.</text>
</comment>
<feature type="region of interest" description="Disordered" evidence="1">
    <location>
        <begin position="132"/>
        <end position="163"/>
    </location>
</feature>
<evidence type="ECO:0000313" key="4">
    <source>
        <dbReference type="Proteomes" id="UP001396334"/>
    </source>
</evidence>
<feature type="transmembrane region" description="Helical" evidence="2">
    <location>
        <begin position="63"/>
        <end position="85"/>
    </location>
</feature>
<dbReference type="EMBL" id="JBBPBN010000082">
    <property type="protein sequence ID" value="KAK8983140.1"/>
    <property type="molecule type" value="Genomic_DNA"/>
</dbReference>
<sequence>MIVTTLRGAFLKSCNDLERGILQASFIDIIEKIASLGKARRQGGSSITIVQDEYMFRFVLDEFWMVFGVFAAQICAILVLSIGTSMVVSVPIPLWKFVYRCSPIGTGTVSLWYRYLYMGIGTDRLRGGMVRPRRSVRGGGQAPEHSDEVEIEQGNEESLPVPPVSGEVNIGGAGLRGSAGPQVAQGPGGSTAWMEWSLEDCLLELVGLAQVRDRPIGTETVPRGTRTEDFSLSIGVGVVTPGEAARAKRILVELPSALGVVGATRESVGVMRAPVGTVEREGI</sequence>
<keyword evidence="4" id="KW-1185">Reference proteome</keyword>
<protein>
    <submittedName>
        <fullName evidence="3">Uncharacterized protein</fullName>
    </submittedName>
</protein>
<organism evidence="3 4">
    <name type="scientific">Hibiscus sabdariffa</name>
    <name type="common">roselle</name>
    <dbReference type="NCBI Taxonomy" id="183260"/>
    <lineage>
        <taxon>Eukaryota</taxon>
        <taxon>Viridiplantae</taxon>
        <taxon>Streptophyta</taxon>
        <taxon>Embryophyta</taxon>
        <taxon>Tracheophyta</taxon>
        <taxon>Spermatophyta</taxon>
        <taxon>Magnoliopsida</taxon>
        <taxon>eudicotyledons</taxon>
        <taxon>Gunneridae</taxon>
        <taxon>Pentapetalae</taxon>
        <taxon>rosids</taxon>
        <taxon>malvids</taxon>
        <taxon>Malvales</taxon>
        <taxon>Malvaceae</taxon>
        <taxon>Malvoideae</taxon>
        <taxon>Hibiscus</taxon>
    </lineage>
</organism>
<keyword evidence="2" id="KW-0472">Membrane</keyword>
<proteinExistence type="predicted"/>
<evidence type="ECO:0000313" key="3">
    <source>
        <dbReference type="EMBL" id="KAK8983140.1"/>
    </source>
</evidence>
<accession>A0ABR2P3V8</accession>
<keyword evidence="2" id="KW-1133">Transmembrane helix</keyword>
<reference evidence="3 4" key="1">
    <citation type="journal article" date="2024" name="G3 (Bethesda)">
        <title>Genome assembly of Hibiscus sabdariffa L. provides insights into metabolisms of medicinal natural products.</title>
        <authorList>
            <person name="Kim T."/>
        </authorList>
    </citation>
    <scope>NUCLEOTIDE SEQUENCE [LARGE SCALE GENOMIC DNA]</scope>
    <source>
        <strain evidence="3">TK-2024</strain>
        <tissue evidence="3">Old leaves</tissue>
    </source>
</reference>
<dbReference type="Proteomes" id="UP001396334">
    <property type="component" value="Unassembled WGS sequence"/>
</dbReference>
<gene>
    <name evidence="3" type="ORF">V6N11_057894</name>
</gene>